<dbReference type="AlphaFoldDB" id="A0AA40VL17"/>
<accession>A0AA40VL17</accession>
<evidence type="ECO:0000313" key="1">
    <source>
        <dbReference type="EMBL" id="MBB4138407.1"/>
    </source>
</evidence>
<name>A0AA40VL17_9MICO</name>
<dbReference type="RefSeq" id="WP_183498142.1">
    <property type="nucleotide sequence ID" value="NZ_BAABCO010000003.1"/>
</dbReference>
<reference evidence="1 2" key="1">
    <citation type="submission" date="2020-08" db="EMBL/GenBank/DDBJ databases">
        <title>Sequencing the genomes of 1000 actinobacteria strains.</title>
        <authorList>
            <person name="Klenk H.-P."/>
        </authorList>
    </citation>
    <scope>NUCLEOTIDE SEQUENCE [LARGE SCALE GENOMIC DNA]</scope>
    <source>
        <strain evidence="1 2">DSM 19600</strain>
    </source>
</reference>
<sequence length="58" mass="6534">MGSTTWTDPREEIEFSVLMANGRLAGRRFADRAEAEAWACPEEGDQVVSFNHICECDQ</sequence>
<dbReference type="Proteomes" id="UP000549113">
    <property type="component" value="Unassembled WGS sequence"/>
</dbReference>
<organism evidence="1 2">
    <name type="scientific">Microbacterium invictum</name>
    <dbReference type="NCBI Taxonomy" id="515415"/>
    <lineage>
        <taxon>Bacteria</taxon>
        <taxon>Bacillati</taxon>
        <taxon>Actinomycetota</taxon>
        <taxon>Actinomycetes</taxon>
        <taxon>Micrococcales</taxon>
        <taxon>Microbacteriaceae</taxon>
        <taxon>Microbacterium</taxon>
    </lineage>
</organism>
<proteinExistence type="predicted"/>
<comment type="caution">
    <text evidence="1">The sequence shown here is derived from an EMBL/GenBank/DDBJ whole genome shotgun (WGS) entry which is preliminary data.</text>
</comment>
<keyword evidence="2" id="KW-1185">Reference proteome</keyword>
<gene>
    <name evidence="1" type="ORF">BKA10_000201</name>
</gene>
<evidence type="ECO:0000313" key="2">
    <source>
        <dbReference type="Proteomes" id="UP000549113"/>
    </source>
</evidence>
<protein>
    <submittedName>
        <fullName evidence="1">Uncharacterized protein</fullName>
    </submittedName>
</protein>
<dbReference type="EMBL" id="JACIFH010000001">
    <property type="protein sequence ID" value="MBB4138407.1"/>
    <property type="molecule type" value="Genomic_DNA"/>
</dbReference>